<dbReference type="InterPro" id="IPR046796">
    <property type="entry name" value="Transposase_32_dom"/>
</dbReference>
<comment type="caution">
    <text evidence="2">The sequence shown here is derived from an EMBL/GenBank/DDBJ whole genome shotgun (WGS) entry which is preliminary data.</text>
</comment>
<accession>A0A7J0H5B5</accession>
<keyword evidence="3" id="KW-1185">Reference proteome</keyword>
<dbReference type="Proteomes" id="UP000585474">
    <property type="component" value="Unassembled WGS sequence"/>
</dbReference>
<evidence type="ECO:0000259" key="1">
    <source>
        <dbReference type="Pfam" id="PF20167"/>
    </source>
</evidence>
<evidence type="ECO:0000313" key="3">
    <source>
        <dbReference type="Proteomes" id="UP000585474"/>
    </source>
</evidence>
<dbReference type="EMBL" id="BJWL01000027">
    <property type="protein sequence ID" value="GFZ18293.1"/>
    <property type="molecule type" value="Genomic_DNA"/>
</dbReference>
<dbReference type="AlphaFoldDB" id="A0A7J0H5B5"/>
<feature type="domain" description="Putative plant transposon protein" evidence="1">
    <location>
        <begin position="23"/>
        <end position="198"/>
    </location>
</feature>
<sequence length="307" mass="35555">MEAWGPSKKSKSKGKENVNYDASQFTSKVEETLYNKVWVRNEAVIERKLNLVALENTGIREKVEGDPDTFAEIFKIPREDNPEFEFPDVGMPDLAVVSHELLLEGDEWDSEVQCNKTCLKDKYLILFLFLCHSLLPLKRAVYMNTTRARLLWAIGIGKTIDLPRMMFLPLCAAHTASDERDYVPFTSFLMELFKRSGVHIRLDITRIEPKRAIDRSSLFRSEGQRKKRRLEAIEHEEPSMGMAELNEAIMNLGREMGTQITEFRAEVNARMTLLEEECSHHMTMLQEMKGMLIRMEAKDDDDKEEDD</sequence>
<evidence type="ECO:0000313" key="2">
    <source>
        <dbReference type="EMBL" id="GFZ18293.1"/>
    </source>
</evidence>
<dbReference type="OrthoDB" id="1559178at2759"/>
<organism evidence="2 3">
    <name type="scientific">Actinidia rufa</name>
    <dbReference type="NCBI Taxonomy" id="165716"/>
    <lineage>
        <taxon>Eukaryota</taxon>
        <taxon>Viridiplantae</taxon>
        <taxon>Streptophyta</taxon>
        <taxon>Embryophyta</taxon>
        <taxon>Tracheophyta</taxon>
        <taxon>Spermatophyta</taxon>
        <taxon>Magnoliopsida</taxon>
        <taxon>eudicotyledons</taxon>
        <taxon>Gunneridae</taxon>
        <taxon>Pentapetalae</taxon>
        <taxon>asterids</taxon>
        <taxon>Ericales</taxon>
        <taxon>Actinidiaceae</taxon>
        <taxon>Actinidia</taxon>
    </lineage>
</organism>
<protein>
    <recommendedName>
        <fullName evidence="1">Putative plant transposon protein domain-containing protein</fullName>
    </recommendedName>
</protein>
<name>A0A7J0H5B5_9ERIC</name>
<proteinExistence type="predicted"/>
<gene>
    <name evidence="2" type="ORF">Acr_27g0000320</name>
</gene>
<reference evidence="2 3" key="1">
    <citation type="submission" date="2019-07" db="EMBL/GenBank/DDBJ databases">
        <title>De Novo Assembly of kiwifruit Actinidia rufa.</title>
        <authorList>
            <person name="Sugita-Konishi S."/>
            <person name="Sato K."/>
            <person name="Mori E."/>
            <person name="Abe Y."/>
            <person name="Kisaki G."/>
            <person name="Hamano K."/>
            <person name="Suezawa K."/>
            <person name="Otani M."/>
            <person name="Fukuda T."/>
            <person name="Manabe T."/>
            <person name="Gomi K."/>
            <person name="Tabuchi M."/>
            <person name="Akimitsu K."/>
            <person name="Kataoka I."/>
        </authorList>
    </citation>
    <scope>NUCLEOTIDE SEQUENCE [LARGE SCALE GENOMIC DNA]</scope>
    <source>
        <strain evidence="3">cv. Fuchu</strain>
    </source>
</reference>
<dbReference type="Pfam" id="PF20167">
    <property type="entry name" value="Transposase_32"/>
    <property type="match status" value="1"/>
</dbReference>